<reference evidence="2 3" key="1">
    <citation type="submission" date="2024-02" db="EMBL/GenBank/DDBJ databases">
        <title>Discinaceae phylogenomics.</title>
        <authorList>
            <person name="Dirks A.C."/>
            <person name="James T.Y."/>
        </authorList>
    </citation>
    <scope>NUCLEOTIDE SEQUENCE [LARGE SCALE GENOMIC DNA]</scope>
    <source>
        <strain evidence="2 3">ACD0624</strain>
    </source>
</reference>
<protein>
    <submittedName>
        <fullName evidence="2">Uncharacterized protein</fullName>
    </submittedName>
</protein>
<keyword evidence="3" id="KW-1185">Reference proteome</keyword>
<dbReference type="Proteomes" id="UP001447188">
    <property type="component" value="Unassembled WGS sequence"/>
</dbReference>
<name>A0ABR3G441_9PEZI</name>
<sequence>MPAAEHLHSTQKVRLRSRDGPFRNHRARNLRLGPSQAKAPEQLAESDIPGPPLIEASRQSPTTCTLPTGCSSGPEPGVLQDHRARNIRLRSSEKKVPPDTCRS</sequence>
<accession>A0ABR3G441</accession>
<evidence type="ECO:0000256" key="1">
    <source>
        <dbReference type="SAM" id="MobiDB-lite"/>
    </source>
</evidence>
<feature type="region of interest" description="Disordered" evidence="1">
    <location>
        <begin position="1"/>
        <end position="103"/>
    </location>
</feature>
<comment type="caution">
    <text evidence="2">The sequence shown here is derived from an EMBL/GenBank/DDBJ whole genome shotgun (WGS) entry which is preliminary data.</text>
</comment>
<dbReference type="EMBL" id="JBBBZM010000417">
    <property type="protein sequence ID" value="KAL0630694.1"/>
    <property type="molecule type" value="Genomic_DNA"/>
</dbReference>
<organism evidence="2 3">
    <name type="scientific">Discina gigas</name>
    <dbReference type="NCBI Taxonomy" id="1032678"/>
    <lineage>
        <taxon>Eukaryota</taxon>
        <taxon>Fungi</taxon>
        <taxon>Dikarya</taxon>
        <taxon>Ascomycota</taxon>
        <taxon>Pezizomycotina</taxon>
        <taxon>Pezizomycetes</taxon>
        <taxon>Pezizales</taxon>
        <taxon>Discinaceae</taxon>
        <taxon>Discina</taxon>
    </lineage>
</organism>
<gene>
    <name evidence="2" type="ORF">Q9L58_010457</name>
</gene>
<proteinExistence type="predicted"/>
<feature type="non-terminal residue" evidence="2">
    <location>
        <position position="103"/>
    </location>
</feature>
<feature type="compositionally biased region" description="Polar residues" evidence="1">
    <location>
        <begin position="57"/>
        <end position="71"/>
    </location>
</feature>
<feature type="compositionally biased region" description="Basic and acidic residues" evidence="1">
    <location>
        <begin position="80"/>
        <end position="103"/>
    </location>
</feature>
<evidence type="ECO:0000313" key="2">
    <source>
        <dbReference type="EMBL" id="KAL0630694.1"/>
    </source>
</evidence>
<evidence type="ECO:0000313" key="3">
    <source>
        <dbReference type="Proteomes" id="UP001447188"/>
    </source>
</evidence>